<protein>
    <recommendedName>
        <fullName evidence="4">Protein-L-isoaspartate O-methyltransferase</fullName>
        <ecNumber evidence="3">2.1.1.77</ecNumber>
    </recommendedName>
    <alternativeName>
        <fullName evidence="11">L-isoaspartyl protein carboxyl methyltransferase</fullName>
    </alternativeName>
    <alternativeName>
        <fullName evidence="9">Protein L-isoaspartyl methyltransferase</fullName>
    </alternativeName>
    <alternativeName>
        <fullName evidence="10">Protein-beta-aspartate methyltransferase</fullName>
    </alternativeName>
</protein>
<name>A0A918AEW3_9ACTN</name>
<dbReference type="InterPro" id="IPR000682">
    <property type="entry name" value="PCMT"/>
</dbReference>
<evidence type="ECO:0000313" key="12">
    <source>
        <dbReference type="EMBL" id="GGP16827.1"/>
    </source>
</evidence>
<evidence type="ECO:0000256" key="2">
    <source>
        <dbReference type="ARBA" id="ARBA00005369"/>
    </source>
</evidence>
<keyword evidence="7" id="KW-0808">Transferase</keyword>
<comment type="caution">
    <text evidence="12">The sequence shown here is derived from an EMBL/GenBank/DDBJ whole genome shotgun (WGS) entry which is preliminary data.</text>
</comment>
<evidence type="ECO:0000256" key="7">
    <source>
        <dbReference type="ARBA" id="ARBA00022679"/>
    </source>
</evidence>
<evidence type="ECO:0000256" key="4">
    <source>
        <dbReference type="ARBA" id="ARBA00013346"/>
    </source>
</evidence>
<dbReference type="Gene3D" id="3.40.50.150">
    <property type="entry name" value="Vaccinia Virus protein VP39"/>
    <property type="match status" value="1"/>
</dbReference>
<dbReference type="InterPro" id="IPR026448">
    <property type="entry name" value="Methyltr_grasp"/>
</dbReference>
<accession>A0A918AEW3</accession>
<evidence type="ECO:0000313" key="13">
    <source>
        <dbReference type="Proteomes" id="UP000660745"/>
    </source>
</evidence>
<dbReference type="SUPFAM" id="SSF53335">
    <property type="entry name" value="S-adenosyl-L-methionine-dependent methyltransferases"/>
    <property type="match status" value="1"/>
</dbReference>
<dbReference type="CDD" id="cd02440">
    <property type="entry name" value="AdoMet_MTases"/>
    <property type="match status" value="1"/>
</dbReference>
<dbReference type="AlphaFoldDB" id="A0A918AEW3"/>
<evidence type="ECO:0000256" key="5">
    <source>
        <dbReference type="ARBA" id="ARBA00022490"/>
    </source>
</evidence>
<dbReference type="EMBL" id="BMNK01000022">
    <property type="protein sequence ID" value="GGP16827.1"/>
    <property type="molecule type" value="Genomic_DNA"/>
</dbReference>
<dbReference type="GO" id="GO:0032259">
    <property type="term" value="P:methylation"/>
    <property type="evidence" value="ECO:0007669"/>
    <property type="project" value="UniProtKB-KW"/>
</dbReference>
<reference evidence="12" key="1">
    <citation type="journal article" date="2014" name="Int. J. Syst. Evol. Microbiol.">
        <title>Complete genome sequence of Corynebacterium casei LMG S-19264T (=DSM 44701T), isolated from a smear-ripened cheese.</title>
        <authorList>
            <consortium name="US DOE Joint Genome Institute (JGI-PGF)"/>
            <person name="Walter F."/>
            <person name="Albersmeier A."/>
            <person name="Kalinowski J."/>
            <person name="Ruckert C."/>
        </authorList>
    </citation>
    <scope>NUCLEOTIDE SEQUENCE</scope>
    <source>
        <strain evidence="12">CGMCC 4.7430</strain>
    </source>
</reference>
<dbReference type="RefSeq" id="WP_189144188.1">
    <property type="nucleotide sequence ID" value="NZ_BMNK01000022.1"/>
</dbReference>
<keyword evidence="8" id="KW-0949">S-adenosyl-L-methionine</keyword>
<keyword evidence="5" id="KW-0963">Cytoplasm</keyword>
<evidence type="ECO:0000256" key="10">
    <source>
        <dbReference type="ARBA" id="ARBA00031323"/>
    </source>
</evidence>
<organism evidence="12 13">
    <name type="scientific">Nonomuraea glycinis</name>
    <dbReference type="NCBI Taxonomy" id="2047744"/>
    <lineage>
        <taxon>Bacteria</taxon>
        <taxon>Bacillati</taxon>
        <taxon>Actinomycetota</taxon>
        <taxon>Actinomycetes</taxon>
        <taxon>Streptosporangiales</taxon>
        <taxon>Streptosporangiaceae</taxon>
        <taxon>Nonomuraea</taxon>
    </lineage>
</organism>
<comment type="subcellular location">
    <subcellularLocation>
        <location evidence="1">Cytoplasm</location>
    </subcellularLocation>
</comment>
<reference evidence="12" key="2">
    <citation type="submission" date="2020-09" db="EMBL/GenBank/DDBJ databases">
        <authorList>
            <person name="Sun Q."/>
            <person name="Zhou Y."/>
        </authorList>
    </citation>
    <scope>NUCLEOTIDE SEQUENCE</scope>
    <source>
        <strain evidence="12">CGMCC 4.7430</strain>
    </source>
</reference>
<gene>
    <name evidence="12" type="primary">pcm</name>
    <name evidence="12" type="ORF">GCM10012278_82180</name>
</gene>
<keyword evidence="13" id="KW-1185">Reference proteome</keyword>
<dbReference type="EC" id="2.1.1.77" evidence="3"/>
<dbReference type="Proteomes" id="UP000660745">
    <property type="component" value="Unassembled WGS sequence"/>
</dbReference>
<dbReference type="PANTHER" id="PTHR11579:SF0">
    <property type="entry name" value="PROTEIN-L-ISOASPARTATE(D-ASPARTATE) O-METHYLTRANSFERASE"/>
    <property type="match status" value="1"/>
</dbReference>
<dbReference type="InterPro" id="IPR029063">
    <property type="entry name" value="SAM-dependent_MTases_sf"/>
</dbReference>
<dbReference type="Pfam" id="PF01135">
    <property type="entry name" value="PCMT"/>
    <property type="match status" value="1"/>
</dbReference>
<dbReference type="GO" id="GO:0004719">
    <property type="term" value="F:protein-L-isoaspartate (D-aspartate) O-methyltransferase activity"/>
    <property type="evidence" value="ECO:0007669"/>
    <property type="project" value="UniProtKB-EC"/>
</dbReference>
<sequence length="385" mass="41500">MSLAAKLRHELAATIGSPGWRTALETVPREVFLGQAVYRYEPERGWVPVRRSEMSTEDWLHLAYTDETWVTQIAGVLAEDATDPVLISRPTSSSTLPGLVVRMLDAAEIGEGEKIMEIGTGTGYSTALMCCRLGDDAVTSVEFDPVIAARAKAAIAEAGYMPMLVQGDGLLGYEADAPYDRLIATCAVRTIPPAWVRQVRQGGTITAPMLGWTGGVAFAHLHVTDVGTASGRFLSDDVYFMPARPHAAPPLDTIQLGIGDASETQVDPSLLKNDTALFVAQLAAPQAQHAWAGDILTLDDTETGSHADVRPALDGGWVVHQDGPIRIWDAIEKAIAMWQEAGSPHQSGFGLTVTRESQRVWLGEPDGPRWELPSYRSSLSTTGRT</sequence>
<evidence type="ECO:0000256" key="8">
    <source>
        <dbReference type="ARBA" id="ARBA00022691"/>
    </source>
</evidence>
<keyword evidence="6" id="KW-0489">Methyltransferase</keyword>
<dbReference type="PANTHER" id="PTHR11579">
    <property type="entry name" value="PROTEIN-L-ISOASPARTATE O-METHYLTRANSFERASE"/>
    <property type="match status" value="1"/>
</dbReference>
<comment type="similarity">
    <text evidence="2">Belongs to the methyltransferase superfamily. L-isoaspartyl/D-aspartyl protein methyltransferase family.</text>
</comment>
<evidence type="ECO:0000256" key="9">
    <source>
        <dbReference type="ARBA" id="ARBA00030757"/>
    </source>
</evidence>
<dbReference type="NCBIfam" id="TIGR04188">
    <property type="entry name" value="methyltr_grsp"/>
    <property type="match status" value="1"/>
</dbReference>
<evidence type="ECO:0000256" key="3">
    <source>
        <dbReference type="ARBA" id="ARBA00011890"/>
    </source>
</evidence>
<proteinExistence type="inferred from homology"/>
<evidence type="ECO:0000256" key="11">
    <source>
        <dbReference type="ARBA" id="ARBA00031350"/>
    </source>
</evidence>
<dbReference type="GO" id="GO:0005737">
    <property type="term" value="C:cytoplasm"/>
    <property type="evidence" value="ECO:0007669"/>
    <property type="project" value="UniProtKB-SubCell"/>
</dbReference>
<evidence type="ECO:0000256" key="1">
    <source>
        <dbReference type="ARBA" id="ARBA00004496"/>
    </source>
</evidence>
<evidence type="ECO:0000256" key="6">
    <source>
        <dbReference type="ARBA" id="ARBA00022603"/>
    </source>
</evidence>